<evidence type="ECO:0000256" key="3">
    <source>
        <dbReference type="ARBA" id="ARBA00023237"/>
    </source>
</evidence>
<dbReference type="CDD" id="cd07185">
    <property type="entry name" value="OmpA_C-like"/>
    <property type="match status" value="1"/>
</dbReference>
<gene>
    <name evidence="6" type="ORF">O0955_17735</name>
</gene>
<reference evidence="6" key="1">
    <citation type="submission" date="2022-12" db="EMBL/GenBank/DDBJ databases">
        <title>Genome sequence of HCMS5-2.</title>
        <authorList>
            <person name="Woo H."/>
        </authorList>
    </citation>
    <scope>NUCLEOTIDE SEQUENCE</scope>
    <source>
        <strain evidence="6">HCMS5-2</strain>
    </source>
</reference>
<keyword evidence="3" id="KW-0998">Cell outer membrane</keyword>
<dbReference type="Pfam" id="PF07676">
    <property type="entry name" value="PD40"/>
    <property type="match status" value="3"/>
</dbReference>
<name>A0ABT4LD62_9SPHI</name>
<feature type="domain" description="OmpA-like" evidence="5">
    <location>
        <begin position="332"/>
        <end position="453"/>
    </location>
</feature>
<dbReference type="PANTHER" id="PTHR30329">
    <property type="entry name" value="STATOR ELEMENT OF FLAGELLAR MOTOR COMPLEX"/>
    <property type="match status" value="1"/>
</dbReference>
<dbReference type="Pfam" id="PF00691">
    <property type="entry name" value="OmpA"/>
    <property type="match status" value="1"/>
</dbReference>
<dbReference type="Pfam" id="PF13620">
    <property type="entry name" value="CarboxypepD_reg"/>
    <property type="match status" value="1"/>
</dbReference>
<evidence type="ECO:0000256" key="1">
    <source>
        <dbReference type="ARBA" id="ARBA00004442"/>
    </source>
</evidence>
<dbReference type="InterPro" id="IPR050330">
    <property type="entry name" value="Bact_OuterMem_StrucFunc"/>
</dbReference>
<dbReference type="PRINTS" id="PR01021">
    <property type="entry name" value="OMPADOMAIN"/>
</dbReference>
<protein>
    <submittedName>
        <fullName evidence="6">OmpA family protein</fullName>
    </submittedName>
</protein>
<dbReference type="PROSITE" id="PS51123">
    <property type="entry name" value="OMPA_2"/>
    <property type="match status" value="1"/>
</dbReference>
<feature type="non-terminal residue" evidence="6">
    <location>
        <position position="1"/>
    </location>
</feature>
<dbReference type="Gene3D" id="3.30.1330.60">
    <property type="entry name" value="OmpA-like domain"/>
    <property type="match status" value="1"/>
</dbReference>
<dbReference type="PANTHER" id="PTHR30329:SF21">
    <property type="entry name" value="LIPOPROTEIN YIAD-RELATED"/>
    <property type="match status" value="1"/>
</dbReference>
<dbReference type="InterPro" id="IPR006664">
    <property type="entry name" value="OMP_bac"/>
</dbReference>
<keyword evidence="7" id="KW-1185">Reference proteome</keyword>
<evidence type="ECO:0000256" key="2">
    <source>
        <dbReference type="ARBA" id="ARBA00023136"/>
    </source>
</evidence>
<organism evidence="6 7">
    <name type="scientific">Pedobacter punctiformis</name>
    <dbReference type="NCBI Taxonomy" id="3004097"/>
    <lineage>
        <taxon>Bacteria</taxon>
        <taxon>Pseudomonadati</taxon>
        <taxon>Bacteroidota</taxon>
        <taxon>Sphingobacteriia</taxon>
        <taxon>Sphingobacteriales</taxon>
        <taxon>Sphingobacteriaceae</taxon>
        <taxon>Pedobacter</taxon>
    </lineage>
</organism>
<evidence type="ECO:0000259" key="5">
    <source>
        <dbReference type="PROSITE" id="PS51123"/>
    </source>
</evidence>
<dbReference type="Gene3D" id="2.60.40.1120">
    <property type="entry name" value="Carboxypeptidase-like, regulatory domain"/>
    <property type="match status" value="1"/>
</dbReference>
<accession>A0ABT4LD62</accession>
<dbReference type="SUPFAM" id="SSF82171">
    <property type="entry name" value="DPP6 N-terminal domain-like"/>
    <property type="match status" value="1"/>
</dbReference>
<dbReference type="EMBL" id="JAPWGM010000008">
    <property type="protein sequence ID" value="MCZ4245857.1"/>
    <property type="molecule type" value="Genomic_DNA"/>
</dbReference>
<keyword evidence="2 4" id="KW-0472">Membrane</keyword>
<evidence type="ECO:0000256" key="4">
    <source>
        <dbReference type="PROSITE-ProRule" id="PRU00473"/>
    </source>
</evidence>
<dbReference type="RefSeq" id="WP_269428900.1">
    <property type="nucleotide sequence ID" value="NZ_JAPWGM010000008.1"/>
</dbReference>
<evidence type="ECO:0000313" key="6">
    <source>
        <dbReference type="EMBL" id="MCZ4245857.1"/>
    </source>
</evidence>
<dbReference type="InterPro" id="IPR011659">
    <property type="entry name" value="WD40"/>
</dbReference>
<evidence type="ECO:0000313" key="7">
    <source>
        <dbReference type="Proteomes" id="UP001144347"/>
    </source>
</evidence>
<sequence length="453" mass="50045">SIYGWTGNPYLRLYSKTGSDSVSLFPLNAGTEYHVGPASFSADGQQMYFTLTRIPEHLDYTKVKILKGKLATVNIEIYSSRKDGSGNWGTAVPFSYNKVNDYSVGDPFISSDGQRLYFSSNMPGGKGGTDLYVSQQTDKGDWGLPVNLKEVNTPGNERSPFFDADNNFYFSSDGRVGMGGLDIFSAKVIGGKISEPQNLGYPVNSPQDDFTFNLNTAGSGYFSSNRTDGLGSDDIYSFTREQVLAFSLSGKVYNKVTGQPLSGAMVTLNKTGGSVLRVETDETGAFKFKLEKASDYGLTGEKTNFRSDGTDLTTKNLTSSAEIKKDLYLEPVELNKAIRLENIYYDFDKSNIRADAAVELDKLVKIMQDNPTMWIELGSHTDSRGNDAYNLALSQRRAESAVQYIISRGINKNRIEAKGYGETRLLNRCTNGVKCTPAEHQLNRRTEFKITKQ</sequence>
<comment type="subcellular location">
    <subcellularLocation>
        <location evidence="1">Cell outer membrane</location>
    </subcellularLocation>
</comment>
<dbReference type="InterPro" id="IPR036737">
    <property type="entry name" value="OmpA-like_sf"/>
</dbReference>
<dbReference type="Proteomes" id="UP001144347">
    <property type="component" value="Unassembled WGS sequence"/>
</dbReference>
<comment type="caution">
    <text evidence="6">The sequence shown here is derived from an EMBL/GenBank/DDBJ whole genome shotgun (WGS) entry which is preliminary data.</text>
</comment>
<dbReference type="SUPFAM" id="SSF49478">
    <property type="entry name" value="Cna protein B-type domain"/>
    <property type="match status" value="1"/>
</dbReference>
<proteinExistence type="predicted"/>
<dbReference type="InterPro" id="IPR006665">
    <property type="entry name" value="OmpA-like"/>
</dbReference>
<dbReference type="SUPFAM" id="SSF103088">
    <property type="entry name" value="OmpA-like"/>
    <property type="match status" value="1"/>
</dbReference>